<dbReference type="Pfam" id="PF05272">
    <property type="entry name" value="VapE-like_dom"/>
    <property type="match status" value="1"/>
</dbReference>
<dbReference type="PANTHER" id="PTHR34985:SF1">
    <property type="entry name" value="SLR0554 PROTEIN"/>
    <property type="match status" value="1"/>
</dbReference>
<dbReference type="AlphaFoldDB" id="A0A1E8PR43"/>
<evidence type="ECO:0000313" key="2">
    <source>
        <dbReference type="EMBL" id="OFJ48089.1"/>
    </source>
</evidence>
<gene>
    <name evidence="2" type="ORF">BA896_002965</name>
</gene>
<protein>
    <recommendedName>
        <fullName evidence="1">Virulence-associated protein E-like domain-containing protein</fullName>
    </recommendedName>
</protein>
<sequence length="444" mass="51036">MKRAKEKINGAKFVRDFVSLDEDNTEIREWFEDNGVMNGTEFNKLIIRLKHEQVVVDDLGFYPKTPSEFVHKYVEHQNITMKVNRILQRKDVIKLGENIITDEDRKDREVDQYYRLRSEPTLPISRLFTELKVKRDNLDLKFHDSQISSAIDLWTAITFSEVYANAIEPIMYKPGKATGPVGQQMWIDMEDAAFNIPESEATYAIKIIQKFMWQVKRKALKLPITNHLMPVLVGAQGKGKSNFVDAMLAPIADATIKANFEMVSEQRNIDIWRNLVMVFDEMSGAKKADMETVKSTITASSLERRRMGSNGNEQIAQMSTFIGSSNQALSSIIRDTTGLRRFAELPYTLVPDFDTLNKIDWLLLWQSVDEQGADPSLDIIDLLKEKQEESRNLCSVELWASLNGMKFRKATLSQDIYLDYEDWAKRFAAKEVCRGLHGASKWAR</sequence>
<dbReference type="InterPro" id="IPR007936">
    <property type="entry name" value="VapE-like_dom"/>
</dbReference>
<comment type="caution">
    <text evidence="2">The sequence shown here is derived from an EMBL/GenBank/DDBJ whole genome shotgun (WGS) entry which is preliminary data.</text>
</comment>
<proteinExistence type="predicted"/>
<dbReference type="Proteomes" id="UP000092634">
    <property type="component" value="Unassembled WGS sequence"/>
</dbReference>
<feature type="domain" description="Virulence-associated protein E-like" evidence="1">
    <location>
        <begin position="200"/>
        <end position="347"/>
    </location>
</feature>
<name>A0A1E8PR43_9BURK</name>
<evidence type="ECO:0000313" key="3">
    <source>
        <dbReference type="Proteomes" id="UP000092634"/>
    </source>
</evidence>
<dbReference type="EMBL" id="MAQB02000001">
    <property type="protein sequence ID" value="OFJ48089.1"/>
    <property type="molecule type" value="Genomic_DNA"/>
</dbReference>
<reference evidence="2 3" key="1">
    <citation type="submission" date="2016-10" db="EMBL/GenBank/DDBJ databases">
        <title>Updated version of Genome Assembly of Janthinobacterium lividum ERGS5:01.</title>
        <authorList>
            <person name="Kumar R."/>
            <person name="Acharya V."/>
            <person name="Singh D."/>
        </authorList>
    </citation>
    <scope>NUCLEOTIDE SEQUENCE [LARGE SCALE GENOMIC DNA]</scope>
    <source>
        <strain evidence="2 3">ERGS5:01</strain>
    </source>
</reference>
<organism evidence="2 3">
    <name type="scientific">Janthinobacterium lividum</name>
    <dbReference type="NCBI Taxonomy" id="29581"/>
    <lineage>
        <taxon>Bacteria</taxon>
        <taxon>Pseudomonadati</taxon>
        <taxon>Pseudomonadota</taxon>
        <taxon>Betaproteobacteria</taxon>
        <taxon>Burkholderiales</taxon>
        <taxon>Oxalobacteraceae</taxon>
        <taxon>Janthinobacterium</taxon>
    </lineage>
</organism>
<evidence type="ECO:0000259" key="1">
    <source>
        <dbReference type="Pfam" id="PF05272"/>
    </source>
</evidence>
<dbReference type="PANTHER" id="PTHR34985">
    <property type="entry name" value="SLR0554 PROTEIN"/>
    <property type="match status" value="1"/>
</dbReference>
<accession>A0A1E8PR43</accession>